<dbReference type="Gene3D" id="3.30.565.10">
    <property type="entry name" value="Histidine kinase-like ATPase, C-terminal domain"/>
    <property type="match status" value="1"/>
</dbReference>
<gene>
    <name evidence="2" type="ORF">PU1002_00520</name>
</gene>
<reference evidence="2 3" key="1">
    <citation type="submission" date="2006-04" db="EMBL/GenBank/DDBJ databases">
        <authorList>
            <person name="Giovannoni S.J."/>
            <person name="Cho J.-C."/>
            <person name="Ferriera S."/>
            <person name="Johnson J."/>
            <person name="Kravitz S."/>
            <person name="Halpern A."/>
            <person name="Remington K."/>
            <person name="Beeson K."/>
            <person name="Tran B."/>
            <person name="Rogers Y.-H."/>
            <person name="Friedman R."/>
            <person name="Venter J.C."/>
        </authorList>
    </citation>
    <scope>NUCLEOTIDE SEQUENCE [LARGE SCALE GENOMIC DNA]</scope>
    <source>
        <strain evidence="2 3">HTCC1002</strain>
    </source>
</reference>
<evidence type="ECO:0000313" key="2">
    <source>
        <dbReference type="EMBL" id="EAS84160.1"/>
    </source>
</evidence>
<dbReference type="Pfam" id="PF13589">
    <property type="entry name" value="HATPase_c_3"/>
    <property type="match status" value="1"/>
</dbReference>
<dbReference type="SUPFAM" id="SSF55874">
    <property type="entry name" value="ATPase domain of HSP90 chaperone/DNA topoisomerase II/histidine kinase"/>
    <property type="match status" value="1"/>
</dbReference>
<dbReference type="RefSeq" id="WP_006996747.1">
    <property type="nucleotide sequence ID" value="NZ_CH724130.1"/>
</dbReference>
<dbReference type="HOGENOM" id="CLU_031370_0_0_5"/>
<evidence type="ECO:0000256" key="1">
    <source>
        <dbReference type="SAM" id="MobiDB-lite"/>
    </source>
</evidence>
<dbReference type="EMBL" id="AAPV01000002">
    <property type="protein sequence ID" value="EAS84160.1"/>
    <property type="molecule type" value="Genomic_DNA"/>
</dbReference>
<proteinExistence type="predicted"/>
<protein>
    <recommendedName>
        <fullName evidence="4">ATP-binding protein</fullName>
    </recommendedName>
</protein>
<name>Q1UZN1_PELU1</name>
<dbReference type="Proteomes" id="UP000005306">
    <property type="component" value="Unassembled WGS sequence"/>
</dbReference>
<comment type="caution">
    <text evidence="2">The sequence shown here is derived from an EMBL/GenBank/DDBJ whole genome shotgun (WGS) entry which is preliminary data.</text>
</comment>
<organism evidence="2 3">
    <name type="scientific">Pelagibacter ubique (strain HTCC1002)</name>
    <dbReference type="NCBI Taxonomy" id="314261"/>
    <lineage>
        <taxon>Bacteria</taxon>
        <taxon>Pseudomonadati</taxon>
        <taxon>Pseudomonadota</taxon>
        <taxon>Alphaproteobacteria</taxon>
        <taxon>Candidatus Pelagibacterales</taxon>
        <taxon>Candidatus Pelagibacteraceae</taxon>
        <taxon>Candidatus Pelagibacter</taxon>
    </lineage>
</organism>
<sequence>MASLISDNEKLIDQQIQSERESDFDSNSAYGEVLDNSIQAKAQNIKINFNTNIKRRIEYLESIAFGDDGSGMSPETVENCLTQGFSTRYNDRSGIGRFGVGMTKAFMNQCCICEVYSKENGKDWYYTIVDISPENKNKNEIPTSIKKDPPSELEKLAGKKSGTIIVWSKHDRQDGKPADLIENFKLWAGRSFRKFIFKGIKIIVDNEEIKSIDPTFMNVKTSKFPEDKKGELVDSVKISWPVDPDKRKSDDEKEDIIVTITIAPKELREGRGDGKSNPNAEKFKKIQKDRNMGEDWNGVSIMRNDREVFFGYPHPWTGGLDLNQPRGRWIGFEISFNAVHDKSFVVKNIKTGAKPVRELKRAITAAAGPLYKNALEKVKQQWDKYEADLEIESRNSTTGTGHEIAENIAKGQAGPQDALTQNKDEKKLNANALGLLDEQSKQARAAWEAKFQSQPYTIVDGEWKGDDFVQIAYTKEGAVMKYNLSHPLHKEIINISASIEKESDPEKLKASAKRLKVVNDLILLSFCKAEKQNDETIEINNTEDFLEDLRLNWGRYLKRYVKDYKE</sequence>
<dbReference type="InterPro" id="IPR036890">
    <property type="entry name" value="HATPase_C_sf"/>
</dbReference>
<feature type="region of interest" description="Disordered" evidence="1">
    <location>
        <begin position="268"/>
        <end position="289"/>
    </location>
</feature>
<accession>Q1UZN1</accession>
<evidence type="ECO:0000313" key="3">
    <source>
        <dbReference type="Proteomes" id="UP000005306"/>
    </source>
</evidence>
<evidence type="ECO:0008006" key="4">
    <source>
        <dbReference type="Google" id="ProtNLM"/>
    </source>
</evidence>
<dbReference type="AlphaFoldDB" id="Q1UZN1"/>